<evidence type="ECO:0000256" key="2">
    <source>
        <dbReference type="ARBA" id="ARBA00022803"/>
    </source>
</evidence>
<dbReference type="PROSITE" id="PS50005">
    <property type="entry name" value="TPR"/>
    <property type="match status" value="2"/>
</dbReference>
<dbReference type="Gene3D" id="1.25.40.10">
    <property type="entry name" value="Tetratricopeptide repeat domain"/>
    <property type="match status" value="1"/>
</dbReference>
<feature type="compositionally biased region" description="Polar residues" evidence="4">
    <location>
        <begin position="334"/>
        <end position="356"/>
    </location>
</feature>
<comment type="caution">
    <text evidence="5">The sequence shown here is derived from an EMBL/GenBank/DDBJ whole genome shotgun (WGS) entry which is preliminary data.</text>
</comment>
<dbReference type="Pfam" id="PF00515">
    <property type="entry name" value="TPR_1"/>
    <property type="match status" value="1"/>
</dbReference>
<dbReference type="PANTHER" id="PTHR45831:SF2">
    <property type="entry name" value="LD24721P"/>
    <property type="match status" value="1"/>
</dbReference>
<feature type="compositionally biased region" description="Polar residues" evidence="4">
    <location>
        <begin position="120"/>
        <end position="133"/>
    </location>
</feature>
<feature type="repeat" description="TPR" evidence="3">
    <location>
        <begin position="243"/>
        <end position="276"/>
    </location>
</feature>
<keyword evidence="6" id="KW-1185">Reference proteome</keyword>
<dbReference type="GO" id="GO:0060090">
    <property type="term" value="F:molecular adaptor activity"/>
    <property type="evidence" value="ECO:0007669"/>
    <property type="project" value="TreeGrafter"/>
</dbReference>
<proteinExistence type="predicted"/>
<dbReference type="AlphaFoldDB" id="A0AAD3TLD0"/>
<evidence type="ECO:0008006" key="7">
    <source>
        <dbReference type="Google" id="ProtNLM"/>
    </source>
</evidence>
<accession>A0AAD3TLD0</accession>
<dbReference type="SUPFAM" id="SSF48452">
    <property type="entry name" value="TPR-like"/>
    <property type="match status" value="1"/>
</dbReference>
<keyword evidence="2 3" id="KW-0802">TPR repeat</keyword>
<evidence type="ECO:0000313" key="6">
    <source>
        <dbReference type="Proteomes" id="UP001279734"/>
    </source>
</evidence>
<name>A0AAD3TLD0_NEPGR</name>
<sequence length="511" mass="55768">MPLEVAGSGSGYPKRSYDCSSIPLSLFDCSFFFMRTDDPISRRIVRAFLDFLDSVELASGVDLEGLEVAKDCLTEVFRLDRYSGDDLPEPNLLVNKFAAEGVSTQNELKAGHSEEGAAVSAQNSAENDLSKTSNFQVNDRTADGYDPGVFKDELFGQFFAALEKIHFFRMTPDGDDDHVLLDRATFLFHSALNEMETSGCQTFDQTSLATALKTLGNKAMQSLLYSDAIELYTCAIALCENNAVYYCNRAAAYTQSHKYNEAIRDCLKAIEIDPNYSKAYSRLGLAYYAQRNYSDAINKGFKKALELDPTNNAVKENIRVAEQKLKEELDRSRQNLNRDSSGHNNWESRNHSTGGSANRAPPLPFASPPFFDATAIPPDLTSMFVNMAADTYPGQNSQTRDAEDSHGSSMPPPFTPPPFNATTLPADLASMFMNMSGNASWQQNFQDPPAEGGNTSGFDGPGISIGGNVSVNIGEQMPEELMGTLRSIMGMFSGVPPGDSQGDSNGRSASN</sequence>
<evidence type="ECO:0000256" key="3">
    <source>
        <dbReference type="PROSITE-ProRule" id="PRU00339"/>
    </source>
</evidence>
<evidence type="ECO:0000256" key="4">
    <source>
        <dbReference type="SAM" id="MobiDB-lite"/>
    </source>
</evidence>
<gene>
    <name evidence="5" type="ORF">Nepgr_033084</name>
</gene>
<feature type="region of interest" description="Disordered" evidence="4">
    <location>
        <begin position="328"/>
        <end position="365"/>
    </location>
</feature>
<dbReference type="InterPro" id="IPR011990">
    <property type="entry name" value="TPR-like_helical_dom_sf"/>
</dbReference>
<dbReference type="FunFam" id="1.25.40.10:FF:000330">
    <property type="entry name" value="Tetratricopeptide repeat (TPR)-like superfamily protein"/>
    <property type="match status" value="1"/>
</dbReference>
<feature type="region of interest" description="Disordered" evidence="4">
    <location>
        <begin position="108"/>
        <end position="133"/>
    </location>
</feature>
<dbReference type="InterPro" id="IPR019734">
    <property type="entry name" value="TPR_rpt"/>
</dbReference>
<evidence type="ECO:0000256" key="1">
    <source>
        <dbReference type="ARBA" id="ARBA00022737"/>
    </source>
</evidence>
<dbReference type="InterPro" id="IPR047150">
    <property type="entry name" value="SGT"/>
</dbReference>
<dbReference type="SMART" id="SM00028">
    <property type="entry name" value="TPR"/>
    <property type="match status" value="3"/>
</dbReference>
<feature type="region of interest" description="Disordered" evidence="4">
    <location>
        <begin position="391"/>
        <end position="417"/>
    </location>
</feature>
<evidence type="ECO:0000313" key="5">
    <source>
        <dbReference type="EMBL" id="GMH31241.1"/>
    </source>
</evidence>
<dbReference type="EMBL" id="BSYO01000040">
    <property type="protein sequence ID" value="GMH31241.1"/>
    <property type="molecule type" value="Genomic_DNA"/>
</dbReference>
<keyword evidence="1" id="KW-0677">Repeat</keyword>
<dbReference type="PANTHER" id="PTHR45831">
    <property type="entry name" value="LD24721P"/>
    <property type="match status" value="1"/>
</dbReference>
<reference evidence="5" key="1">
    <citation type="submission" date="2023-05" db="EMBL/GenBank/DDBJ databases">
        <title>Nepenthes gracilis genome sequencing.</title>
        <authorList>
            <person name="Fukushima K."/>
        </authorList>
    </citation>
    <scope>NUCLEOTIDE SEQUENCE</scope>
    <source>
        <strain evidence="5">SING2019-196</strain>
    </source>
</reference>
<feature type="repeat" description="TPR" evidence="3">
    <location>
        <begin position="277"/>
        <end position="311"/>
    </location>
</feature>
<dbReference type="GO" id="GO:0016020">
    <property type="term" value="C:membrane"/>
    <property type="evidence" value="ECO:0007669"/>
    <property type="project" value="TreeGrafter"/>
</dbReference>
<dbReference type="GO" id="GO:0072380">
    <property type="term" value="C:TRC complex"/>
    <property type="evidence" value="ECO:0007669"/>
    <property type="project" value="TreeGrafter"/>
</dbReference>
<dbReference type="GO" id="GO:0006620">
    <property type="term" value="P:post-translational protein targeting to endoplasmic reticulum membrane"/>
    <property type="evidence" value="ECO:0007669"/>
    <property type="project" value="TreeGrafter"/>
</dbReference>
<dbReference type="Proteomes" id="UP001279734">
    <property type="component" value="Unassembled WGS sequence"/>
</dbReference>
<protein>
    <recommendedName>
        <fullName evidence="7">Small glutamine-rich tetratricopeptide repeat-containing protein</fullName>
    </recommendedName>
</protein>
<organism evidence="5 6">
    <name type="scientific">Nepenthes gracilis</name>
    <name type="common">Slender pitcher plant</name>
    <dbReference type="NCBI Taxonomy" id="150966"/>
    <lineage>
        <taxon>Eukaryota</taxon>
        <taxon>Viridiplantae</taxon>
        <taxon>Streptophyta</taxon>
        <taxon>Embryophyta</taxon>
        <taxon>Tracheophyta</taxon>
        <taxon>Spermatophyta</taxon>
        <taxon>Magnoliopsida</taxon>
        <taxon>eudicotyledons</taxon>
        <taxon>Gunneridae</taxon>
        <taxon>Pentapetalae</taxon>
        <taxon>Caryophyllales</taxon>
        <taxon>Nepenthaceae</taxon>
        <taxon>Nepenthes</taxon>
    </lineage>
</organism>